<protein>
    <submittedName>
        <fullName evidence="2">Uncharacterized protein</fullName>
    </submittedName>
</protein>
<reference evidence="2" key="1">
    <citation type="journal article" date="2023" name="Mol. Phylogenet. Evol.">
        <title>Genome-scale phylogeny and comparative genomics of the fungal order Sordariales.</title>
        <authorList>
            <person name="Hensen N."/>
            <person name="Bonometti L."/>
            <person name="Westerberg I."/>
            <person name="Brannstrom I.O."/>
            <person name="Guillou S."/>
            <person name="Cros-Aarteil S."/>
            <person name="Calhoun S."/>
            <person name="Haridas S."/>
            <person name="Kuo A."/>
            <person name="Mondo S."/>
            <person name="Pangilinan J."/>
            <person name="Riley R."/>
            <person name="LaButti K."/>
            <person name="Andreopoulos B."/>
            <person name="Lipzen A."/>
            <person name="Chen C."/>
            <person name="Yan M."/>
            <person name="Daum C."/>
            <person name="Ng V."/>
            <person name="Clum A."/>
            <person name="Steindorff A."/>
            <person name="Ohm R.A."/>
            <person name="Martin F."/>
            <person name="Silar P."/>
            <person name="Natvig D.O."/>
            <person name="Lalanne C."/>
            <person name="Gautier V."/>
            <person name="Ament-Velasquez S.L."/>
            <person name="Kruys A."/>
            <person name="Hutchinson M.I."/>
            <person name="Powell A.J."/>
            <person name="Barry K."/>
            <person name="Miller A.N."/>
            <person name="Grigoriev I.V."/>
            <person name="Debuchy R."/>
            <person name="Gladieux P."/>
            <person name="Hiltunen Thoren M."/>
            <person name="Johannesson H."/>
        </authorList>
    </citation>
    <scope>NUCLEOTIDE SEQUENCE</scope>
    <source>
        <strain evidence="2">CBS 315.58</strain>
    </source>
</reference>
<proteinExistence type="predicted"/>
<dbReference type="AlphaFoldDB" id="A0AAN6XHH6"/>
<reference evidence="2" key="2">
    <citation type="submission" date="2023-05" db="EMBL/GenBank/DDBJ databases">
        <authorList>
            <consortium name="Lawrence Berkeley National Laboratory"/>
            <person name="Steindorff A."/>
            <person name="Hensen N."/>
            <person name="Bonometti L."/>
            <person name="Westerberg I."/>
            <person name="Brannstrom I.O."/>
            <person name="Guillou S."/>
            <person name="Cros-Aarteil S."/>
            <person name="Calhoun S."/>
            <person name="Haridas S."/>
            <person name="Kuo A."/>
            <person name="Mondo S."/>
            <person name="Pangilinan J."/>
            <person name="Riley R."/>
            <person name="Labutti K."/>
            <person name="Andreopoulos B."/>
            <person name="Lipzen A."/>
            <person name="Chen C."/>
            <person name="Yanf M."/>
            <person name="Daum C."/>
            <person name="Ng V."/>
            <person name="Clum A."/>
            <person name="Ohm R."/>
            <person name="Martin F."/>
            <person name="Silar P."/>
            <person name="Natvig D."/>
            <person name="Lalanne C."/>
            <person name="Gautier V."/>
            <person name="Ament-Velasquez S.L."/>
            <person name="Kruys A."/>
            <person name="Hutchinson M.I."/>
            <person name="Powell A.J."/>
            <person name="Barry K."/>
            <person name="Miller A.N."/>
            <person name="Grigoriev I.V."/>
            <person name="Debuchy R."/>
            <person name="Gladieux P."/>
            <person name="Thoren M.H."/>
            <person name="Johannesson H."/>
        </authorList>
    </citation>
    <scope>NUCLEOTIDE SEQUENCE</scope>
    <source>
        <strain evidence="2">CBS 315.58</strain>
    </source>
</reference>
<evidence type="ECO:0000256" key="1">
    <source>
        <dbReference type="SAM" id="Phobius"/>
    </source>
</evidence>
<dbReference type="Proteomes" id="UP001303160">
    <property type="component" value="Unassembled WGS sequence"/>
</dbReference>
<accession>A0AAN6XHH6</accession>
<gene>
    <name evidence="2" type="ORF">QBC40DRAFT_264862</name>
</gene>
<keyword evidence="1" id="KW-0472">Membrane</keyword>
<feature type="transmembrane region" description="Helical" evidence="1">
    <location>
        <begin position="20"/>
        <end position="38"/>
    </location>
</feature>
<organism evidence="2 3">
    <name type="scientific">Triangularia verruculosa</name>
    <dbReference type="NCBI Taxonomy" id="2587418"/>
    <lineage>
        <taxon>Eukaryota</taxon>
        <taxon>Fungi</taxon>
        <taxon>Dikarya</taxon>
        <taxon>Ascomycota</taxon>
        <taxon>Pezizomycotina</taxon>
        <taxon>Sordariomycetes</taxon>
        <taxon>Sordariomycetidae</taxon>
        <taxon>Sordariales</taxon>
        <taxon>Podosporaceae</taxon>
        <taxon>Triangularia</taxon>
    </lineage>
</organism>
<name>A0AAN6XHH6_9PEZI</name>
<keyword evidence="3" id="KW-1185">Reference proteome</keyword>
<keyword evidence="1" id="KW-0812">Transmembrane</keyword>
<sequence length="114" mass="12993">MGKMSPYKWEWLTRRPSRNYVLSMLLWRYVVIVVVILLRKSVVGHRGNSSSTGRYDSFELMPGCVLAVSQMGVDLKQLHVNVDELGVDAIELLVGCTFEVFCLATGFEEHDWLV</sequence>
<dbReference type="EMBL" id="MU863916">
    <property type="protein sequence ID" value="KAK4200719.1"/>
    <property type="molecule type" value="Genomic_DNA"/>
</dbReference>
<evidence type="ECO:0000313" key="2">
    <source>
        <dbReference type="EMBL" id="KAK4200719.1"/>
    </source>
</evidence>
<evidence type="ECO:0000313" key="3">
    <source>
        <dbReference type="Proteomes" id="UP001303160"/>
    </source>
</evidence>
<comment type="caution">
    <text evidence="2">The sequence shown here is derived from an EMBL/GenBank/DDBJ whole genome shotgun (WGS) entry which is preliminary data.</text>
</comment>
<keyword evidence="1" id="KW-1133">Transmembrane helix</keyword>